<dbReference type="EMBL" id="JAALFE010000054">
    <property type="protein sequence ID" value="NGQ93407.1"/>
    <property type="molecule type" value="Genomic_DNA"/>
</dbReference>
<accession>A0A6M1U0Z8</accession>
<keyword evidence="2" id="KW-1185">Reference proteome</keyword>
<protein>
    <submittedName>
        <fullName evidence="1">Uncharacterized protein</fullName>
    </submittedName>
</protein>
<dbReference type="AlphaFoldDB" id="A0A6M1U0Z8"/>
<evidence type="ECO:0000313" key="2">
    <source>
        <dbReference type="Proteomes" id="UP000474758"/>
    </source>
</evidence>
<proteinExistence type="predicted"/>
<gene>
    <name evidence="1" type="ORF">G5V65_21215</name>
</gene>
<name>A0A6M1U0Z8_9RHOB</name>
<comment type="caution">
    <text evidence="1">The sequence shown here is derived from an EMBL/GenBank/DDBJ whole genome shotgun (WGS) entry which is preliminary data.</text>
</comment>
<evidence type="ECO:0000313" key="1">
    <source>
        <dbReference type="EMBL" id="NGQ93407.1"/>
    </source>
</evidence>
<sequence length="251" mass="27517">MTAFSPFIRKTSPDMRKALAEHLRVLMPEDVDWSDPGLKFAKLMAAAIDAGQADGNEHAVGALERITSLTNELGDLAMASCWPDGADEPELGGVEDRAVWLFINHSECFRRAEEAVFIDGRRRSNRFDGHVLSSDLTVLTSDECKAAFSSALRGALSDGKIQVDIFERTRRGFDGAEYHVVQVTIYAEQRLEATLEFQGAKIASVPRRPVVAAALTYEPLTGTVEVAANTKPARDTIVRAFAQNLVDVDLH</sequence>
<dbReference type="Proteomes" id="UP000474758">
    <property type="component" value="Unassembled WGS sequence"/>
</dbReference>
<reference evidence="1 2" key="1">
    <citation type="submission" date="2020-02" db="EMBL/GenBank/DDBJ databases">
        <title>Rhodobacter translucens sp. nov., a novel bacterium isolated from activated sludge.</title>
        <authorList>
            <person name="Liu J."/>
        </authorList>
    </citation>
    <scope>NUCLEOTIDE SEQUENCE [LARGE SCALE GENOMIC DNA]</scope>
    <source>
        <strain evidence="1 2">HX-7-19</strain>
    </source>
</reference>
<organism evidence="1 2">
    <name type="scientific">Paragemmobacter kunshanensis</name>
    <dbReference type="NCBI Taxonomy" id="2583234"/>
    <lineage>
        <taxon>Bacteria</taxon>
        <taxon>Pseudomonadati</taxon>
        <taxon>Pseudomonadota</taxon>
        <taxon>Alphaproteobacteria</taxon>
        <taxon>Rhodobacterales</taxon>
        <taxon>Paracoccaceae</taxon>
        <taxon>Paragemmobacter</taxon>
    </lineage>
</organism>
<dbReference type="RefSeq" id="WP_165054508.1">
    <property type="nucleotide sequence ID" value="NZ_JAALFE010000054.1"/>
</dbReference>